<name>Q1Q183_KUEST</name>
<proteinExistence type="predicted"/>
<dbReference type="Proteomes" id="UP000501926">
    <property type="component" value="Chromosome"/>
</dbReference>
<dbReference type="EMBL" id="CP049055">
    <property type="protein sequence ID" value="QII10793.1"/>
    <property type="molecule type" value="Genomic_DNA"/>
</dbReference>
<reference evidence="2 3" key="3">
    <citation type="submission" date="2020-02" db="EMBL/GenBank/DDBJ databases">
        <title>Newly sequenced genome of strain CSTR1 showed variability in Candidatus Kuenenia stuttgartiensis genomes.</title>
        <authorList>
            <person name="Ding C."/>
            <person name="Adrian L."/>
        </authorList>
    </citation>
    <scope>NUCLEOTIDE SEQUENCE [LARGE SCALE GENOMIC DNA]</scope>
    <source>
        <strain evidence="2 3">CSTR1</strain>
    </source>
</reference>
<accession>Q1Q183</accession>
<reference evidence="1" key="1">
    <citation type="journal article" date="2006" name="Nature">
        <title>Deciphering the evolution and metabolism of an anammox bacterium from a community genome.</title>
        <authorList>
            <person name="Strous M."/>
            <person name="Pelletier E."/>
            <person name="Mangenot S."/>
            <person name="Rattei T."/>
            <person name="Lehner A."/>
            <person name="Taylor M.W."/>
            <person name="Horn M."/>
            <person name="Daims H."/>
            <person name="Bartol-Mavel D."/>
            <person name="Wincker P."/>
            <person name="Barbe V."/>
            <person name="Fonknechten N."/>
            <person name="Vallenet D."/>
            <person name="Segurens B."/>
            <person name="Schenowitz-Truong C."/>
            <person name="Medigue C."/>
            <person name="Collingro A."/>
            <person name="Snel B."/>
            <person name="Dutilh B.E."/>
            <person name="OpDenCamp H.J.M."/>
            <person name="vanDerDrift C."/>
            <person name="Cirpus I."/>
            <person name="vanDePas-Schoonen K.T."/>
            <person name="Harhangi H.R."/>
            <person name="vanNiftrik L."/>
            <person name="Schmid M."/>
            <person name="Keltjens J."/>
            <person name="vanDeVossenberg J."/>
            <person name="Kartal B."/>
            <person name="Meier H."/>
            <person name="Frishman D."/>
            <person name="Huynen M.A."/>
            <person name="Mewes H."/>
            <person name="Weissenbach J."/>
            <person name="Jetten M.S.M."/>
            <person name="Wagner M."/>
            <person name="LePaslier D."/>
        </authorList>
    </citation>
    <scope>NUCLEOTIDE SEQUENCE</scope>
</reference>
<dbReference type="AlphaFoldDB" id="Q1Q183"/>
<dbReference type="EMBL" id="CT573071">
    <property type="protein sequence ID" value="CAJ73765.1"/>
    <property type="molecule type" value="Genomic_DNA"/>
</dbReference>
<reference evidence="1" key="2">
    <citation type="submission" date="2006-01" db="EMBL/GenBank/DDBJ databases">
        <authorList>
            <person name="Genoscope"/>
        </authorList>
    </citation>
    <scope>NUCLEOTIDE SEQUENCE</scope>
</reference>
<evidence type="ECO:0000313" key="1">
    <source>
        <dbReference type="EMBL" id="CAJ73765.1"/>
    </source>
</evidence>
<evidence type="ECO:0000313" key="2">
    <source>
        <dbReference type="EMBL" id="QII10793.1"/>
    </source>
</evidence>
<evidence type="ECO:0000313" key="3">
    <source>
        <dbReference type="Proteomes" id="UP000501926"/>
    </source>
</evidence>
<sequence length="75" mass="9065">MVPSTNIIGRFVIFSLCINLNLKRVLKKFYSLTFLFKRNDTFLILKILRIFRKATKFYSHFIKSFLLTKIKLQFK</sequence>
<gene>
    <name evidence="2" type="ORF">KsCSTR_14140</name>
    <name evidence="1" type="ORF">kuste3010</name>
</gene>
<protein>
    <submittedName>
        <fullName evidence="1">Uncharacterized protein</fullName>
    </submittedName>
</protein>
<organism evidence="1">
    <name type="scientific">Kuenenia stuttgartiensis</name>
    <dbReference type="NCBI Taxonomy" id="174633"/>
    <lineage>
        <taxon>Bacteria</taxon>
        <taxon>Pseudomonadati</taxon>
        <taxon>Planctomycetota</taxon>
        <taxon>Candidatus Brocadiia</taxon>
        <taxon>Candidatus Brocadiales</taxon>
        <taxon>Candidatus Brocadiaceae</taxon>
        <taxon>Candidatus Kuenenia</taxon>
    </lineage>
</organism>